<evidence type="ECO:0000256" key="1">
    <source>
        <dbReference type="SAM" id="Phobius"/>
    </source>
</evidence>
<dbReference type="Proteomes" id="UP000628775">
    <property type="component" value="Unassembled WGS sequence"/>
</dbReference>
<comment type="caution">
    <text evidence="2">The sequence shown here is derived from an EMBL/GenBank/DDBJ whole genome shotgun (WGS) entry which is preliminary data.</text>
</comment>
<keyword evidence="1" id="KW-0472">Membrane</keyword>
<keyword evidence="1" id="KW-0812">Transmembrane</keyword>
<dbReference type="EMBL" id="BMIR01000036">
    <property type="protein sequence ID" value="GGE56584.1"/>
    <property type="molecule type" value="Genomic_DNA"/>
</dbReference>
<dbReference type="InterPro" id="IPR019649">
    <property type="entry name" value="DUF2512"/>
</dbReference>
<accession>A0A8J2YP28</accession>
<feature type="transmembrane region" description="Helical" evidence="1">
    <location>
        <begin position="31"/>
        <end position="48"/>
    </location>
</feature>
<feature type="transmembrane region" description="Helical" evidence="1">
    <location>
        <begin position="7"/>
        <end position="25"/>
    </location>
</feature>
<feature type="transmembrane region" description="Helical" evidence="1">
    <location>
        <begin position="87"/>
        <end position="110"/>
    </location>
</feature>
<keyword evidence="3" id="KW-1185">Reference proteome</keyword>
<reference evidence="2" key="1">
    <citation type="journal article" date="2014" name="Int. J. Syst. Evol. Microbiol.">
        <title>Complete genome sequence of Corynebacterium casei LMG S-19264T (=DSM 44701T), isolated from a smear-ripened cheese.</title>
        <authorList>
            <consortium name="US DOE Joint Genome Institute (JGI-PGF)"/>
            <person name="Walter F."/>
            <person name="Albersmeier A."/>
            <person name="Kalinowski J."/>
            <person name="Ruckert C."/>
        </authorList>
    </citation>
    <scope>NUCLEOTIDE SEQUENCE</scope>
    <source>
        <strain evidence="2">CGMCC 1.15371</strain>
    </source>
</reference>
<gene>
    <name evidence="2" type="ORF">GCM10011391_39360</name>
</gene>
<evidence type="ECO:0000313" key="2">
    <source>
        <dbReference type="EMBL" id="GGE56584.1"/>
    </source>
</evidence>
<sequence length="145" mass="16399">MQQIGILLIKWLTCILAFTIALDLFFNATLIDILSFSLAVTLISYFIGDRLILPLLGNRIASISDFILTYVSVWVFGSILLNNYMQVAWGSLISAVLISFAEIFIHRFILNHTPNREAIHKRSVNGLDYSTEFSEDQDPDKKNNG</sequence>
<protein>
    <submittedName>
        <fullName evidence="2">Membrane protein</fullName>
    </submittedName>
</protein>
<dbReference type="Pfam" id="PF10710">
    <property type="entry name" value="DUF2512"/>
    <property type="match status" value="1"/>
</dbReference>
<keyword evidence="1" id="KW-1133">Transmembrane helix</keyword>
<evidence type="ECO:0000313" key="3">
    <source>
        <dbReference type="Proteomes" id="UP000628775"/>
    </source>
</evidence>
<dbReference type="RefSeq" id="WP_188698980.1">
    <property type="nucleotide sequence ID" value="NZ_BMIR01000036.1"/>
</dbReference>
<proteinExistence type="predicted"/>
<dbReference type="AlphaFoldDB" id="A0A8J2YP28"/>
<name>A0A8J2YP28_9BACL</name>
<organism evidence="2 3">
    <name type="scientific">Pullulanibacillus camelliae</name>
    <dbReference type="NCBI Taxonomy" id="1707096"/>
    <lineage>
        <taxon>Bacteria</taxon>
        <taxon>Bacillati</taxon>
        <taxon>Bacillota</taxon>
        <taxon>Bacilli</taxon>
        <taxon>Bacillales</taxon>
        <taxon>Sporolactobacillaceae</taxon>
        <taxon>Pullulanibacillus</taxon>
    </lineage>
</organism>
<feature type="transmembrane region" description="Helical" evidence="1">
    <location>
        <begin position="60"/>
        <end position="81"/>
    </location>
</feature>
<reference evidence="2" key="2">
    <citation type="submission" date="2020-09" db="EMBL/GenBank/DDBJ databases">
        <authorList>
            <person name="Sun Q."/>
            <person name="Zhou Y."/>
        </authorList>
    </citation>
    <scope>NUCLEOTIDE SEQUENCE</scope>
    <source>
        <strain evidence="2">CGMCC 1.15371</strain>
    </source>
</reference>